<dbReference type="Proteomes" id="UP000886998">
    <property type="component" value="Unassembled WGS sequence"/>
</dbReference>
<sequence length="123" mass="14255">MQWMVHLDHHHLLVRPPSSSSRMNRPVPPASPLPPGTPYQNPDPAYASFFARQRASKFMPRQDDPYVILSQRSPTTFEEAKLFLLGPITPQHYVLIKILRLSLFVKEADQERLFLADCNRLYL</sequence>
<name>A0A8X6XDS2_9ARAC</name>
<evidence type="ECO:0000313" key="2">
    <source>
        <dbReference type="EMBL" id="GFY51725.1"/>
    </source>
</evidence>
<accession>A0A8X6XDS2</accession>
<gene>
    <name evidence="2" type="ORF">TNIN_150401</name>
</gene>
<evidence type="ECO:0000313" key="3">
    <source>
        <dbReference type="Proteomes" id="UP000886998"/>
    </source>
</evidence>
<dbReference type="EMBL" id="BMAV01008278">
    <property type="protein sequence ID" value="GFY51725.1"/>
    <property type="molecule type" value="Genomic_DNA"/>
</dbReference>
<feature type="compositionally biased region" description="Pro residues" evidence="1">
    <location>
        <begin position="26"/>
        <end position="37"/>
    </location>
</feature>
<comment type="caution">
    <text evidence="2">The sequence shown here is derived from an EMBL/GenBank/DDBJ whole genome shotgun (WGS) entry which is preliminary data.</text>
</comment>
<feature type="region of interest" description="Disordered" evidence="1">
    <location>
        <begin position="14"/>
        <end position="39"/>
    </location>
</feature>
<feature type="compositionally biased region" description="Low complexity" evidence="1">
    <location>
        <begin position="15"/>
        <end position="25"/>
    </location>
</feature>
<organism evidence="2 3">
    <name type="scientific">Trichonephila inaurata madagascariensis</name>
    <dbReference type="NCBI Taxonomy" id="2747483"/>
    <lineage>
        <taxon>Eukaryota</taxon>
        <taxon>Metazoa</taxon>
        <taxon>Ecdysozoa</taxon>
        <taxon>Arthropoda</taxon>
        <taxon>Chelicerata</taxon>
        <taxon>Arachnida</taxon>
        <taxon>Araneae</taxon>
        <taxon>Araneomorphae</taxon>
        <taxon>Entelegynae</taxon>
        <taxon>Araneoidea</taxon>
        <taxon>Nephilidae</taxon>
        <taxon>Trichonephila</taxon>
        <taxon>Trichonephila inaurata</taxon>
    </lineage>
</organism>
<proteinExistence type="predicted"/>
<dbReference type="OrthoDB" id="425619at2759"/>
<reference evidence="2" key="1">
    <citation type="submission" date="2020-08" db="EMBL/GenBank/DDBJ databases">
        <title>Multicomponent nature underlies the extraordinary mechanical properties of spider dragline silk.</title>
        <authorList>
            <person name="Kono N."/>
            <person name="Nakamura H."/>
            <person name="Mori M."/>
            <person name="Yoshida Y."/>
            <person name="Ohtoshi R."/>
            <person name="Malay A.D."/>
            <person name="Moran D.A.P."/>
            <person name="Tomita M."/>
            <person name="Numata K."/>
            <person name="Arakawa K."/>
        </authorList>
    </citation>
    <scope>NUCLEOTIDE SEQUENCE</scope>
</reference>
<keyword evidence="3" id="KW-1185">Reference proteome</keyword>
<dbReference type="AlphaFoldDB" id="A0A8X6XDS2"/>
<protein>
    <submittedName>
        <fullName evidence="2">Uncharacterized protein</fullName>
    </submittedName>
</protein>
<evidence type="ECO:0000256" key="1">
    <source>
        <dbReference type="SAM" id="MobiDB-lite"/>
    </source>
</evidence>